<dbReference type="EMBL" id="QKYV01000006">
    <property type="protein sequence ID" value="PZW39059.1"/>
    <property type="molecule type" value="Genomic_DNA"/>
</dbReference>
<dbReference type="CDD" id="cd00761">
    <property type="entry name" value="Glyco_tranf_GTA_type"/>
    <property type="match status" value="1"/>
</dbReference>
<accession>A0A2W7HYP7</accession>
<evidence type="ECO:0000313" key="3">
    <source>
        <dbReference type="Proteomes" id="UP000249542"/>
    </source>
</evidence>
<keyword evidence="3" id="KW-1185">Reference proteome</keyword>
<evidence type="ECO:0000259" key="1">
    <source>
        <dbReference type="Pfam" id="PF00535"/>
    </source>
</evidence>
<dbReference type="InterPro" id="IPR029044">
    <property type="entry name" value="Nucleotide-diphossugar_trans"/>
</dbReference>
<dbReference type="RefSeq" id="WP_111541488.1">
    <property type="nucleotide sequence ID" value="NZ_QKYV01000006.1"/>
</dbReference>
<gene>
    <name evidence="2" type="ORF">LX95_02199</name>
</gene>
<dbReference type="Pfam" id="PF00535">
    <property type="entry name" value="Glycos_transf_2"/>
    <property type="match status" value="1"/>
</dbReference>
<dbReference type="InterPro" id="IPR001173">
    <property type="entry name" value="Glyco_trans_2-like"/>
</dbReference>
<name>A0A2W7HYP7_9FLAO</name>
<protein>
    <submittedName>
        <fullName evidence="2">Glycosyltransferase involved in cell wall biosynthesis</fullName>
    </submittedName>
</protein>
<dbReference type="Proteomes" id="UP000249542">
    <property type="component" value="Unassembled WGS sequence"/>
</dbReference>
<reference evidence="2 3" key="1">
    <citation type="submission" date="2018-06" db="EMBL/GenBank/DDBJ databases">
        <title>Genomic Encyclopedia of Archaeal and Bacterial Type Strains, Phase II (KMG-II): from individual species to whole genera.</title>
        <authorList>
            <person name="Goeker M."/>
        </authorList>
    </citation>
    <scope>NUCLEOTIDE SEQUENCE [LARGE SCALE GENOMIC DNA]</scope>
    <source>
        <strain evidence="2 3">DSM 15361</strain>
    </source>
</reference>
<dbReference type="Gene3D" id="3.90.550.10">
    <property type="entry name" value="Spore Coat Polysaccharide Biosynthesis Protein SpsA, Chain A"/>
    <property type="match status" value="1"/>
</dbReference>
<dbReference type="PANTHER" id="PTHR22916">
    <property type="entry name" value="GLYCOSYLTRANSFERASE"/>
    <property type="match status" value="1"/>
</dbReference>
<proteinExistence type="predicted"/>
<feature type="domain" description="Glycosyltransferase 2-like" evidence="1">
    <location>
        <begin position="9"/>
        <end position="149"/>
    </location>
</feature>
<comment type="caution">
    <text evidence="2">The sequence shown here is derived from an EMBL/GenBank/DDBJ whole genome shotgun (WGS) entry which is preliminary data.</text>
</comment>
<organism evidence="2 3">
    <name type="scientific">Mesonia algae</name>
    <dbReference type="NCBI Taxonomy" id="213248"/>
    <lineage>
        <taxon>Bacteria</taxon>
        <taxon>Pseudomonadati</taxon>
        <taxon>Bacteroidota</taxon>
        <taxon>Flavobacteriia</taxon>
        <taxon>Flavobacteriales</taxon>
        <taxon>Flavobacteriaceae</taxon>
        <taxon>Mesonia</taxon>
    </lineage>
</organism>
<evidence type="ECO:0000313" key="2">
    <source>
        <dbReference type="EMBL" id="PZW39059.1"/>
    </source>
</evidence>
<keyword evidence="2" id="KW-0808">Transferase</keyword>
<dbReference type="AlphaFoldDB" id="A0A2W7HYP7"/>
<dbReference type="GO" id="GO:0016758">
    <property type="term" value="F:hexosyltransferase activity"/>
    <property type="evidence" value="ECO:0007669"/>
    <property type="project" value="UniProtKB-ARBA"/>
</dbReference>
<dbReference type="PANTHER" id="PTHR22916:SF3">
    <property type="entry name" value="UDP-GLCNAC:BETAGAL BETA-1,3-N-ACETYLGLUCOSAMINYLTRANSFERASE-LIKE PROTEIN 1"/>
    <property type="match status" value="1"/>
</dbReference>
<dbReference type="SUPFAM" id="SSF53448">
    <property type="entry name" value="Nucleotide-diphospho-sugar transferases"/>
    <property type="match status" value="1"/>
</dbReference>
<sequence>MNQKEPLVSIIIPTYNRAHLIGETLDSIIAQTYENWECIVVDDGSKDGTDVVMQNYLEKDARIQYHLRPEEHLSGGNGARNYGYKLSKGEYVKWFDSDDLIHPESIEKKINLSQEHDVQFIASKHTKDIEDWTGDILELEIFESKNFYKNYILGDKMLITGDVLLRRDIIGNHRFDESIFKMQEYEFFSRVMVQSIKYCYLTSFLLYYRETDDSISKQTSSGIKKFQNSILSIAKKFLENYLSDKDITERARYIGRKSYKSAVKKNKLIFLLQNFNFFKFCYKKKTLSMLLWMCYNLISKRGFDRMKPKK</sequence>